<feature type="domain" description="Response regulatory" evidence="4">
    <location>
        <begin position="2"/>
        <end position="116"/>
    </location>
</feature>
<dbReference type="InterPro" id="IPR001789">
    <property type="entry name" value="Sig_transdc_resp-reg_receiver"/>
</dbReference>
<accession>A0ABR8C9K5</accession>
<keyword evidence="1 3" id="KW-0238">DNA-binding</keyword>
<dbReference type="PANTHER" id="PTHR48111:SF15">
    <property type="entry name" value="OMPR SUBFAMILY"/>
    <property type="match status" value="1"/>
</dbReference>
<gene>
    <name evidence="6" type="ORF">H6G05_05915</name>
</gene>
<dbReference type="Gene3D" id="1.10.10.10">
    <property type="entry name" value="Winged helix-like DNA-binding domain superfamily/Winged helix DNA-binding domain"/>
    <property type="match status" value="1"/>
</dbReference>
<evidence type="ECO:0000313" key="7">
    <source>
        <dbReference type="Proteomes" id="UP000618445"/>
    </source>
</evidence>
<evidence type="ECO:0000259" key="5">
    <source>
        <dbReference type="PROSITE" id="PS51755"/>
    </source>
</evidence>
<dbReference type="InterPro" id="IPR001867">
    <property type="entry name" value="OmpR/PhoB-type_DNA-bd"/>
</dbReference>
<dbReference type="InterPro" id="IPR039420">
    <property type="entry name" value="WalR-like"/>
</dbReference>
<dbReference type="PROSITE" id="PS51755">
    <property type="entry name" value="OMPR_PHOB"/>
    <property type="match status" value="1"/>
</dbReference>
<organism evidence="6 7">
    <name type="scientific">Phormidium tenue FACHB-1050</name>
    <dbReference type="NCBI Taxonomy" id="2692857"/>
    <lineage>
        <taxon>Bacteria</taxon>
        <taxon>Bacillati</taxon>
        <taxon>Cyanobacteriota</taxon>
        <taxon>Cyanophyceae</taxon>
        <taxon>Oscillatoriophycideae</taxon>
        <taxon>Oscillatoriales</taxon>
        <taxon>Oscillatoriaceae</taxon>
        <taxon>Phormidium</taxon>
    </lineage>
</organism>
<dbReference type="SUPFAM" id="SSF52172">
    <property type="entry name" value="CheY-like"/>
    <property type="match status" value="1"/>
</dbReference>
<dbReference type="EMBL" id="JACJQY010000006">
    <property type="protein sequence ID" value="MBD2316381.1"/>
    <property type="molecule type" value="Genomic_DNA"/>
</dbReference>
<protein>
    <submittedName>
        <fullName evidence="6">Response regulator transcription factor</fullName>
    </submittedName>
</protein>
<dbReference type="InterPro" id="IPR011006">
    <property type="entry name" value="CheY-like_superfamily"/>
</dbReference>
<dbReference type="CDD" id="cd00383">
    <property type="entry name" value="trans_reg_C"/>
    <property type="match status" value="1"/>
</dbReference>
<evidence type="ECO:0000313" key="6">
    <source>
        <dbReference type="EMBL" id="MBD2316381.1"/>
    </source>
</evidence>
<dbReference type="Gene3D" id="3.40.50.2300">
    <property type="match status" value="1"/>
</dbReference>
<dbReference type="InterPro" id="IPR016032">
    <property type="entry name" value="Sig_transdc_resp-reg_C-effctor"/>
</dbReference>
<keyword evidence="7" id="KW-1185">Reference proteome</keyword>
<dbReference type="SUPFAM" id="SSF46894">
    <property type="entry name" value="C-terminal effector domain of the bipartite response regulators"/>
    <property type="match status" value="1"/>
</dbReference>
<sequence>MKILLVEDDDRIARPLIEDLRAQKHSIDYAQDGLEGWEWAQLIVYDLILLDVMLPKLDGVSLCRRLRSNGCKSQILMLTARDSISDKVVGLDAGADDYLVKPFDLEELSARMRALARRTPDLKPEIFHYGALSLDSGSQIVSYSGQPLSLTSKEFMILDYLLRNPTQVFTRTALMDRIWEFDKQSGEDTIRTHITNLRRKLRAAGSSDSFIETVYGVGYRLASVDRD</sequence>
<evidence type="ECO:0000256" key="3">
    <source>
        <dbReference type="PROSITE-ProRule" id="PRU01091"/>
    </source>
</evidence>
<dbReference type="Pfam" id="PF00072">
    <property type="entry name" value="Response_reg"/>
    <property type="match status" value="1"/>
</dbReference>
<dbReference type="InterPro" id="IPR036388">
    <property type="entry name" value="WH-like_DNA-bd_sf"/>
</dbReference>
<dbReference type="SMART" id="SM00862">
    <property type="entry name" value="Trans_reg_C"/>
    <property type="match status" value="1"/>
</dbReference>
<reference evidence="6 7" key="1">
    <citation type="journal article" date="2020" name="ISME J.">
        <title>Comparative genomics reveals insights into cyanobacterial evolution and habitat adaptation.</title>
        <authorList>
            <person name="Chen M.Y."/>
            <person name="Teng W.K."/>
            <person name="Zhao L."/>
            <person name="Hu C.X."/>
            <person name="Zhou Y.K."/>
            <person name="Han B.P."/>
            <person name="Song L.R."/>
            <person name="Shu W.S."/>
        </authorList>
    </citation>
    <scope>NUCLEOTIDE SEQUENCE [LARGE SCALE GENOMIC DNA]</scope>
    <source>
        <strain evidence="6 7">FACHB-1050</strain>
    </source>
</reference>
<dbReference type="CDD" id="cd19935">
    <property type="entry name" value="REC_OmpR_CusR-like"/>
    <property type="match status" value="1"/>
</dbReference>
<dbReference type="Proteomes" id="UP000618445">
    <property type="component" value="Unassembled WGS sequence"/>
</dbReference>
<dbReference type="Gene3D" id="6.10.250.690">
    <property type="match status" value="1"/>
</dbReference>
<evidence type="ECO:0000256" key="1">
    <source>
        <dbReference type="ARBA" id="ARBA00023125"/>
    </source>
</evidence>
<comment type="caution">
    <text evidence="6">The sequence shown here is derived from an EMBL/GenBank/DDBJ whole genome shotgun (WGS) entry which is preliminary data.</text>
</comment>
<dbReference type="SMART" id="SM00448">
    <property type="entry name" value="REC"/>
    <property type="match status" value="1"/>
</dbReference>
<feature type="DNA-binding region" description="OmpR/PhoB-type" evidence="3">
    <location>
        <begin position="124"/>
        <end position="223"/>
    </location>
</feature>
<dbReference type="PROSITE" id="PS50110">
    <property type="entry name" value="RESPONSE_REGULATORY"/>
    <property type="match status" value="1"/>
</dbReference>
<name>A0ABR8C9K5_9CYAN</name>
<evidence type="ECO:0000259" key="4">
    <source>
        <dbReference type="PROSITE" id="PS50110"/>
    </source>
</evidence>
<dbReference type="RefSeq" id="WP_190577158.1">
    <property type="nucleotide sequence ID" value="NZ_CAWPQU010000056.1"/>
</dbReference>
<proteinExistence type="predicted"/>
<dbReference type="PANTHER" id="PTHR48111">
    <property type="entry name" value="REGULATOR OF RPOS"/>
    <property type="match status" value="1"/>
</dbReference>
<dbReference type="Pfam" id="PF00486">
    <property type="entry name" value="Trans_reg_C"/>
    <property type="match status" value="1"/>
</dbReference>
<feature type="modified residue" description="4-aspartylphosphate" evidence="2">
    <location>
        <position position="51"/>
    </location>
</feature>
<keyword evidence="2" id="KW-0597">Phosphoprotein</keyword>
<feature type="domain" description="OmpR/PhoB-type" evidence="5">
    <location>
        <begin position="124"/>
        <end position="223"/>
    </location>
</feature>
<evidence type="ECO:0000256" key="2">
    <source>
        <dbReference type="PROSITE-ProRule" id="PRU00169"/>
    </source>
</evidence>